<comment type="caution">
    <text evidence="1">The sequence shown here is derived from an EMBL/GenBank/DDBJ whole genome shotgun (WGS) entry which is preliminary data.</text>
</comment>
<reference evidence="1 2" key="1">
    <citation type="journal article" date="2020" name="Nat. Food">
        <title>A phased Vanilla planifolia genome enables genetic improvement of flavour and production.</title>
        <authorList>
            <person name="Hasing T."/>
            <person name="Tang H."/>
            <person name="Brym M."/>
            <person name="Khazi F."/>
            <person name="Huang T."/>
            <person name="Chambers A.H."/>
        </authorList>
    </citation>
    <scope>NUCLEOTIDE SEQUENCE [LARGE SCALE GENOMIC DNA]</scope>
    <source>
        <tissue evidence="1">Leaf</tissue>
    </source>
</reference>
<evidence type="ECO:0000313" key="2">
    <source>
        <dbReference type="Proteomes" id="UP000639772"/>
    </source>
</evidence>
<proteinExistence type="predicted"/>
<gene>
    <name evidence="1" type="ORF">HPP92_009742</name>
</gene>
<name>A0A835RKH8_VANPL</name>
<sequence length="94" mass="10805">MRSNDRSCSALLLLHQNSYFSPDQEFIDSARQPPFPGLKWLVYSLPTRERRDNASSLPVVRRILDKFSCVGRILSDCKPFLALFHSSLLFMAKT</sequence>
<protein>
    <submittedName>
        <fullName evidence="1">Uncharacterized protein</fullName>
    </submittedName>
</protein>
<dbReference type="EMBL" id="JADCNM010000004">
    <property type="protein sequence ID" value="KAG0487647.1"/>
    <property type="molecule type" value="Genomic_DNA"/>
</dbReference>
<dbReference type="Proteomes" id="UP000639772">
    <property type="component" value="Unassembled WGS sequence"/>
</dbReference>
<accession>A0A835RKH8</accession>
<evidence type="ECO:0000313" key="1">
    <source>
        <dbReference type="EMBL" id="KAG0487647.1"/>
    </source>
</evidence>
<dbReference type="AlphaFoldDB" id="A0A835RKH8"/>
<organism evidence="1 2">
    <name type="scientific">Vanilla planifolia</name>
    <name type="common">Vanilla</name>
    <dbReference type="NCBI Taxonomy" id="51239"/>
    <lineage>
        <taxon>Eukaryota</taxon>
        <taxon>Viridiplantae</taxon>
        <taxon>Streptophyta</taxon>
        <taxon>Embryophyta</taxon>
        <taxon>Tracheophyta</taxon>
        <taxon>Spermatophyta</taxon>
        <taxon>Magnoliopsida</taxon>
        <taxon>Liliopsida</taxon>
        <taxon>Asparagales</taxon>
        <taxon>Orchidaceae</taxon>
        <taxon>Vanilloideae</taxon>
        <taxon>Vanilleae</taxon>
        <taxon>Vanilla</taxon>
    </lineage>
</organism>